<feature type="binding site" evidence="8">
    <location>
        <position position="85"/>
    </location>
    <ligand>
        <name>a divalent metal cation</name>
        <dbReference type="ChEBI" id="CHEBI:60240"/>
        <label>1</label>
    </ligand>
</feature>
<proteinExistence type="inferred from homology"/>
<comment type="cofactor">
    <cofactor evidence="8">
        <name>Co(2+)</name>
        <dbReference type="ChEBI" id="CHEBI:48828"/>
    </cofactor>
    <cofactor evidence="8">
        <name>Zn(2+)</name>
        <dbReference type="ChEBI" id="CHEBI:29105"/>
    </cofactor>
    <cofactor evidence="8">
        <name>Mn(2+)</name>
        <dbReference type="ChEBI" id="CHEBI:29035"/>
    </cofactor>
    <cofactor evidence="8">
        <name>Fe(2+)</name>
        <dbReference type="ChEBI" id="CHEBI:29033"/>
    </cofactor>
    <text evidence="8">Binds 2 divalent metal cations per subunit. Has a high-affinity and a low affinity metal-binding site. The true nature of the physiological cofactor is under debate. The enzyme is active with cobalt, zinc, manganese or divalent iron ions. Most likely, methionine aminopeptidases function as mononuclear Fe(2+)-metalloproteases under physiological conditions, and the catalytically relevant metal-binding site has been assigned to the histidine-containing high-affinity site.</text>
</comment>
<evidence type="ECO:0000256" key="5">
    <source>
        <dbReference type="ARBA" id="ARBA00022670"/>
    </source>
</evidence>
<dbReference type="PANTHER" id="PTHR45777:SF2">
    <property type="entry name" value="METHIONINE AMINOPEPTIDASE 2"/>
    <property type="match status" value="1"/>
</dbReference>
<keyword evidence="5 8" id="KW-0645">Protease</keyword>
<gene>
    <name evidence="8" type="primary">map</name>
    <name evidence="11" type="ORF">BD935_03235</name>
</gene>
<feature type="binding site" evidence="8">
    <location>
        <position position="190"/>
    </location>
    <ligand>
        <name>a divalent metal cation</name>
        <dbReference type="ChEBI" id="CHEBI:60240"/>
        <label>2</label>
        <note>catalytic</note>
    </ligand>
</feature>
<keyword evidence="4 8" id="KW-0031">Aminopeptidase</keyword>
<keyword evidence="6 8" id="KW-0479">Metal-binding</keyword>
<feature type="binding site" evidence="8">
    <location>
        <position position="96"/>
    </location>
    <ligand>
        <name>a divalent metal cation</name>
        <dbReference type="ChEBI" id="CHEBI:60240"/>
        <label>2</label>
        <note>catalytic</note>
    </ligand>
</feature>
<feature type="binding site" evidence="8">
    <location>
        <position position="165"/>
    </location>
    <ligand>
        <name>substrate</name>
    </ligand>
</feature>
<dbReference type="EMBL" id="MIZA01000025">
    <property type="protein sequence ID" value="OIR16121.1"/>
    <property type="molecule type" value="Genomic_DNA"/>
</dbReference>
<dbReference type="PROSITE" id="PS01202">
    <property type="entry name" value="MAP_2"/>
    <property type="match status" value="1"/>
</dbReference>
<accession>A0A1J5T5G0</accession>
<dbReference type="InterPro" id="IPR018349">
    <property type="entry name" value="Pept_M24A_MAP2_BS"/>
</dbReference>
<dbReference type="PRINTS" id="PR00599">
    <property type="entry name" value="MAPEPTIDASE"/>
</dbReference>
<comment type="cofactor">
    <cofactor evidence="2">
        <name>Mn(2+)</name>
        <dbReference type="ChEBI" id="CHEBI:29035"/>
    </cofactor>
</comment>
<comment type="cofactor">
    <cofactor evidence="3">
        <name>Fe(2+)</name>
        <dbReference type="ChEBI" id="CHEBI:29033"/>
    </cofactor>
</comment>
<evidence type="ECO:0000256" key="2">
    <source>
        <dbReference type="ARBA" id="ARBA00001936"/>
    </source>
</evidence>
<dbReference type="InterPro" id="IPR000994">
    <property type="entry name" value="Pept_M24"/>
</dbReference>
<dbReference type="SUPFAM" id="SSF46785">
    <property type="entry name" value="Winged helix' DNA-binding domain"/>
    <property type="match status" value="1"/>
</dbReference>
<dbReference type="EC" id="3.4.11.18" evidence="8 9"/>
<feature type="binding site" evidence="8">
    <location>
        <position position="157"/>
    </location>
    <ligand>
        <name>a divalent metal cation</name>
        <dbReference type="ChEBI" id="CHEBI:60240"/>
        <label>2</label>
        <note>catalytic</note>
    </ligand>
</feature>
<dbReference type="Pfam" id="PF00557">
    <property type="entry name" value="Peptidase_M24"/>
    <property type="match status" value="1"/>
</dbReference>
<evidence type="ECO:0000256" key="7">
    <source>
        <dbReference type="ARBA" id="ARBA00022801"/>
    </source>
</evidence>
<dbReference type="AlphaFoldDB" id="A0A1J5T5G0"/>
<dbReference type="Proteomes" id="UP000183080">
    <property type="component" value="Unassembled WGS sequence"/>
</dbReference>
<dbReference type="InterPro" id="IPR036388">
    <property type="entry name" value="WH-like_DNA-bd_sf"/>
</dbReference>
<organism evidence="11 12">
    <name type="scientific">Marine Group III euryarchaeote CG-Epi1</name>
    <dbReference type="NCBI Taxonomy" id="1888995"/>
    <lineage>
        <taxon>Archaea</taxon>
        <taxon>Methanobacteriati</taxon>
        <taxon>Thermoplasmatota</taxon>
        <taxon>Thermoplasmata</taxon>
        <taxon>Candidatus Thermoprofundales</taxon>
    </lineage>
</organism>
<feature type="binding site" evidence="8">
    <location>
        <position position="282"/>
    </location>
    <ligand>
        <name>a divalent metal cation</name>
        <dbReference type="ChEBI" id="CHEBI:60240"/>
        <label>1</label>
    </ligand>
</feature>
<dbReference type="InterPro" id="IPR036390">
    <property type="entry name" value="WH_DNA-bd_sf"/>
</dbReference>
<reference evidence="11 12" key="1">
    <citation type="submission" date="2016-08" db="EMBL/GenBank/DDBJ databases">
        <title>New Insights into Marine Group III Euryarchaeota, from dark to light.</title>
        <authorList>
            <person name="Haro-Moreno J.M."/>
            <person name="Rodriguez-Valera F."/>
            <person name="Lopez-Garcia P."/>
            <person name="Moreira D."/>
            <person name="Martin-Cuadrado A.B."/>
        </authorList>
    </citation>
    <scope>NUCLEOTIDE SEQUENCE [LARGE SCALE GENOMIC DNA]</scope>
    <source>
        <strain evidence="11">CG-Epi1</strain>
    </source>
</reference>
<evidence type="ECO:0000256" key="6">
    <source>
        <dbReference type="ARBA" id="ARBA00022723"/>
    </source>
</evidence>
<dbReference type="GO" id="GO:0004239">
    <property type="term" value="F:initiator methionyl aminopeptidase activity"/>
    <property type="evidence" value="ECO:0007669"/>
    <property type="project" value="UniProtKB-UniRule"/>
</dbReference>
<evidence type="ECO:0000256" key="8">
    <source>
        <dbReference type="HAMAP-Rule" id="MF_01975"/>
    </source>
</evidence>
<dbReference type="GO" id="GO:0006508">
    <property type="term" value="P:proteolysis"/>
    <property type="evidence" value="ECO:0007669"/>
    <property type="project" value="UniProtKB-KW"/>
</dbReference>
<evidence type="ECO:0000256" key="3">
    <source>
        <dbReference type="ARBA" id="ARBA00001954"/>
    </source>
</evidence>
<evidence type="ECO:0000256" key="4">
    <source>
        <dbReference type="ARBA" id="ARBA00022438"/>
    </source>
</evidence>
<keyword evidence="7 8" id="KW-0378">Hydrolase</keyword>
<dbReference type="GO" id="GO:0005737">
    <property type="term" value="C:cytoplasm"/>
    <property type="evidence" value="ECO:0007669"/>
    <property type="project" value="TreeGrafter"/>
</dbReference>
<comment type="caution">
    <text evidence="11">The sequence shown here is derived from an EMBL/GenBank/DDBJ whole genome shotgun (WGS) entry which is preliminary data.</text>
</comment>
<evidence type="ECO:0000259" key="10">
    <source>
        <dbReference type="Pfam" id="PF00557"/>
    </source>
</evidence>
<feature type="binding site" evidence="8">
    <location>
        <position position="65"/>
    </location>
    <ligand>
        <name>substrate</name>
    </ligand>
</feature>
<dbReference type="SUPFAM" id="SSF55920">
    <property type="entry name" value="Creatinase/aminopeptidase"/>
    <property type="match status" value="1"/>
</dbReference>
<dbReference type="NCBIfam" id="TIGR00501">
    <property type="entry name" value="met_pdase_II"/>
    <property type="match status" value="1"/>
</dbReference>
<dbReference type="STRING" id="1888995.BD935_03235"/>
<dbReference type="InterPro" id="IPR050247">
    <property type="entry name" value="Met_Aminopeptidase_Type2"/>
</dbReference>
<dbReference type="PANTHER" id="PTHR45777">
    <property type="entry name" value="METHIONINE AMINOPEPTIDASE 2"/>
    <property type="match status" value="1"/>
</dbReference>
<protein>
    <recommendedName>
        <fullName evidence="8 9">Methionine aminopeptidase</fullName>
        <shortName evidence="8">MAP</shortName>
        <shortName evidence="8">MetAP</shortName>
        <ecNumber evidence="8 9">3.4.11.18</ecNumber>
    </recommendedName>
    <alternativeName>
        <fullName evidence="8">Peptidase M</fullName>
    </alternativeName>
</protein>
<evidence type="ECO:0000313" key="11">
    <source>
        <dbReference type="EMBL" id="OIR16121.1"/>
    </source>
</evidence>
<dbReference type="HAMAP" id="MF_01975">
    <property type="entry name" value="MetAP_2_arc"/>
    <property type="match status" value="1"/>
</dbReference>
<comment type="subunit">
    <text evidence="8">Monomer.</text>
</comment>
<name>A0A1J5T5G0_9ARCH</name>
<evidence type="ECO:0000313" key="12">
    <source>
        <dbReference type="Proteomes" id="UP000183080"/>
    </source>
</evidence>
<evidence type="ECO:0000256" key="1">
    <source>
        <dbReference type="ARBA" id="ARBA00000294"/>
    </source>
</evidence>
<dbReference type="InterPro" id="IPR036005">
    <property type="entry name" value="Creatinase/aminopeptidase-like"/>
</dbReference>
<sequence>MDINKLEKWKEAGKLAHDALHFGKRLIEEGKSMLDITEKIENYVYDNGGKLAFPTNLAINNVGAHWTPSTKTTEKFQKGDLVKLDVGVHIDGYIGDNALTVEVGTEKYGKLIDTSREALNAAIEVAGPGINVGMIGYAVQTTIENRGYKPIANLTGHGIKRYNLHSGISVPNVKENGGAVLKPGDIIAIEPFVTDGAGRVGGKRNSNIYHVRQVRNIRDEKAAEMIDEIQHRYKGLPFAERWLHDIQTNDAANSLTKLMRAGIISYYPVLDELGKGMVAQSEHTVLITNSGSEVLTN</sequence>
<feature type="binding site" evidence="8">
    <location>
        <position position="282"/>
    </location>
    <ligand>
        <name>a divalent metal cation</name>
        <dbReference type="ChEBI" id="CHEBI:60240"/>
        <label>2</label>
        <note>catalytic</note>
    </ligand>
</feature>
<dbReference type="Gene3D" id="3.90.230.10">
    <property type="entry name" value="Creatinase/methionine aminopeptidase superfamily"/>
    <property type="match status" value="1"/>
</dbReference>
<dbReference type="GO" id="GO:0070006">
    <property type="term" value="F:metalloaminopeptidase activity"/>
    <property type="evidence" value="ECO:0007669"/>
    <property type="project" value="UniProtKB-UniRule"/>
</dbReference>
<dbReference type="InterPro" id="IPR028595">
    <property type="entry name" value="MetAP_archaeal"/>
</dbReference>
<dbReference type="GO" id="GO:0046872">
    <property type="term" value="F:metal ion binding"/>
    <property type="evidence" value="ECO:0007669"/>
    <property type="project" value="UniProtKB-UniRule"/>
</dbReference>
<dbReference type="InterPro" id="IPR002468">
    <property type="entry name" value="Pept_M24A_MAP2"/>
</dbReference>
<dbReference type="InterPro" id="IPR001714">
    <property type="entry name" value="Pept_M24_MAP"/>
</dbReference>
<comment type="catalytic activity">
    <reaction evidence="1 8 9">
        <text>Release of N-terminal amino acids, preferentially methionine, from peptides and arylamides.</text>
        <dbReference type="EC" id="3.4.11.18"/>
    </reaction>
</comment>
<evidence type="ECO:0000256" key="9">
    <source>
        <dbReference type="RuleBase" id="RU003653"/>
    </source>
</evidence>
<comment type="similarity">
    <text evidence="8">Belongs to the peptidase M24A family. Methionine aminopeptidase archaeal type 2 subfamily.</text>
</comment>
<comment type="function">
    <text evidence="8 9">Removes the N-terminal methionine from nascent proteins. The N-terminal methionine is often cleaved when the second residue in the primary sequence is small and uncharged (Met-Ala-, Cys, Gly, Pro, Ser, Thr, or Val).</text>
</comment>
<dbReference type="Gene3D" id="1.10.10.10">
    <property type="entry name" value="Winged helix-like DNA-binding domain superfamily/Winged helix DNA-binding domain"/>
    <property type="match status" value="1"/>
</dbReference>
<feature type="binding site" evidence="8">
    <location>
        <position position="96"/>
    </location>
    <ligand>
        <name>a divalent metal cation</name>
        <dbReference type="ChEBI" id="CHEBI:60240"/>
        <label>1</label>
    </ligand>
</feature>
<feature type="domain" description="Peptidase M24" evidence="10">
    <location>
        <begin position="8"/>
        <end position="211"/>
    </location>
</feature>